<feature type="region of interest" description="Disordered" evidence="1">
    <location>
        <begin position="1"/>
        <end position="56"/>
    </location>
</feature>
<sequence length="98" mass="11852">SRQPAEHEREGKGRRESEREGVERIRERLGERGRDGERKTERERQREKDRERQRVRENVGEKGKFIIYIHRLNQRLDKSILFPSRGCKSPLGRKFLVQ</sequence>
<reference evidence="3" key="1">
    <citation type="submission" date="2014-12" db="EMBL/GenBank/DDBJ databases">
        <title>Insight into the proteome of Arion vulgaris.</title>
        <authorList>
            <person name="Aradska J."/>
            <person name="Bulat T."/>
            <person name="Smidak R."/>
            <person name="Sarate P."/>
            <person name="Gangsoo J."/>
            <person name="Sialana F."/>
            <person name="Bilban M."/>
            <person name="Lubec G."/>
        </authorList>
    </citation>
    <scope>NUCLEOTIDE SEQUENCE</scope>
    <source>
        <tissue evidence="3">Skin</tissue>
    </source>
</reference>
<dbReference type="AlphaFoldDB" id="A0A0B7AD83"/>
<organism evidence="3">
    <name type="scientific">Arion vulgaris</name>
    <dbReference type="NCBI Taxonomy" id="1028688"/>
    <lineage>
        <taxon>Eukaryota</taxon>
        <taxon>Metazoa</taxon>
        <taxon>Spiralia</taxon>
        <taxon>Lophotrochozoa</taxon>
        <taxon>Mollusca</taxon>
        <taxon>Gastropoda</taxon>
        <taxon>Heterobranchia</taxon>
        <taxon>Euthyneura</taxon>
        <taxon>Panpulmonata</taxon>
        <taxon>Eupulmonata</taxon>
        <taxon>Stylommatophora</taxon>
        <taxon>Helicina</taxon>
        <taxon>Arionoidea</taxon>
        <taxon>Arionidae</taxon>
        <taxon>Arion</taxon>
    </lineage>
</organism>
<feature type="non-terminal residue" evidence="3">
    <location>
        <position position="1"/>
    </location>
</feature>
<dbReference type="EMBL" id="HACG01031875">
    <property type="protein sequence ID" value="CEK78740.1"/>
    <property type="molecule type" value="Transcribed_RNA"/>
</dbReference>
<evidence type="ECO:0000256" key="1">
    <source>
        <dbReference type="SAM" id="MobiDB-lite"/>
    </source>
</evidence>
<name>A0A0B7AD83_9EUPU</name>
<accession>A0A0B7AD83</accession>
<dbReference type="EMBL" id="HACG01031878">
    <property type="protein sequence ID" value="CEK78743.1"/>
    <property type="molecule type" value="Transcribed_RNA"/>
</dbReference>
<protein>
    <submittedName>
        <fullName evidence="3">Uncharacterized protein</fullName>
    </submittedName>
</protein>
<evidence type="ECO:0000313" key="3">
    <source>
        <dbReference type="EMBL" id="CEK78743.1"/>
    </source>
</evidence>
<proteinExistence type="predicted"/>
<gene>
    <name evidence="3" type="primary">ORF111701</name>
    <name evidence="2" type="synonym">ORF111695</name>
</gene>
<evidence type="ECO:0000313" key="2">
    <source>
        <dbReference type="EMBL" id="CEK78740.1"/>
    </source>
</evidence>